<proteinExistence type="predicted"/>
<feature type="transmembrane region" description="Helical" evidence="5">
    <location>
        <begin position="461"/>
        <end position="488"/>
    </location>
</feature>
<evidence type="ECO:0000256" key="5">
    <source>
        <dbReference type="SAM" id="Phobius"/>
    </source>
</evidence>
<dbReference type="InterPro" id="IPR051533">
    <property type="entry name" value="WaaL-like"/>
</dbReference>
<organism evidence="7 8">
    <name type="scientific">candidate division WS5 bacterium</name>
    <dbReference type="NCBI Taxonomy" id="2093353"/>
    <lineage>
        <taxon>Bacteria</taxon>
        <taxon>candidate division WS5</taxon>
    </lineage>
</organism>
<keyword evidence="4 5" id="KW-0472">Membrane</keyword>
<dbReference type="Proteomes" id="UP000285655">
    <property type="component" value="Unassembled WGS sequence"/>
</dbReference>
<feature type="transmembrane region" description="Helical" evidence="5">
    <location>
        <begin position="191"/>
        <end position="211"/>
    </location>
</feature>
<comment type="subcellular location">
    <subcellularLocation>
        <location evidence="1">Membrane</location>
        <topology evidence="1">Multi-pass membrane protein</topology>
    </subcellularLocation>
</comment>
<dbReference type="EMBL" id="QZJW01000025">
    <property type="protein sequence ID" value="RJO61242.1"/>
    <property type="molecule type" value="Genomic_DNA"/>
</dbReference>
<feature type="transmembrane region" description="Helical" evidence="5">
    <location>
        <begin position="370"/>
        <end position="389"/>
    </location>
</feature>
<name>A0A419DDT2_9BACT</name>
<feature type="domain" description="O-antigen ligase-related" evidence="6">
    <location>
        <begin position="332"/>
        <end position="477"/>
    </location>
</feature>
<feature type="transmembrane region" description="Helical" evidence="5">
    <location>
        <begin position="523"/>
        <end position="542"/>
    </location>
</feature>
<dbReference type="GO" id="GO:0016020">
    <property type="term" value="C:membrane"/>
    <property type="evidence" value="ECO:0007669"/>
    <property type="project" value="UniProtKB-SubCell"/>
</dbReference>
<dbReference type="AlphaFoldDB" id="A0A419DDT2"/>
<feature type="transmembrane region" description="Helical" evidence="5">
    <location>
        <begin position="217"/>
        <end position="238"/>
    </location>
</feature>
<feature type="transmembrane region" description="Helical" evidence="5">
    <location>
        <begin position="153"/>
        <end position="171"/>
    </location>
</feature>
<feature type="transmembrane region" description="Helical" evidence="5">
    <location>
        <begin position="87"/>
        <end position="105"/>
    </location>
</feature>
<evidence type="ECO:0000313" key="8">
    <source>
        <dbReference type="Proteomes" id="UP000285655"/>
    </source>
</evidence>
<feature type="transmembrane region" description="Helical" evidence="5">
    <location>
        <begin position="35"/>
        <end position="52"/>
    </location>
</feature>
<dbReference type="PANTHER" id="PTHR37422">
    <property type="entry name" value="TEICHURONIC ACID BIOSYNTHESIS PROTEIN TUAE"/>
    <property type="match status" value="1"/>
</dbReference>
<accession>A0A419DDT2</accession>
<keyword evidence="7" id="KW-0436">Ligase</keyword>
<feature type="transmembrane region" description="Helical" evidence="5">
    <location>
        <begin position="59"/>
        <end position="81"/>
    </location>
</feature>
<dbReference type="Pfam" id="PF04932">
    <property type="entry name" value="Wzy_C"/>
    <property type="match status" value="1"/>
</dbReference>
<feature type="transmembrane region" description="Helical" evidence="5">
    <location>
        <begin position="12"/>
        <end position="29"/>
    </location>
</feature>
<reference evidence="7 8" key="1">
    <citation type="journal article" date="2017" name="ISME J.">
        <title>Energy and carbon metabolisms in a deep terrestrial subsurface fluid microbial community.</title>
        <authorList>
            <person name="Momper L."/>
            <person name="Jungbluth S.P."/>
            <person name="Lee M.D."/>
            <person name="Amend J.P."/>
        </authorList>
    </citation>
    <scope>NUCLEOTIDE SEQUENCE [LARGE SCALE GENOMIC DNA]</scope>
    <source>
        <strain evidence="7">SURF_29</strain>
    </source>
</reference>
<sequence length="551" mass="63217">MNSKPTNTFPIKLILLAIATAALTIYFIYAQLMRQSFLVFIPLLALIGIVLLTKRYTSINALMIKILLFSILIYFCIDYGIFFTRGVGTQVIGFFIVIFVFILFFNPKLMTYLNLFFIFFIPSANLGAKGTKEQDTLIDSIGTMFGRGQGKYGISYVNLLLILTAISIIIFQMIIKKQEDKGKIQCNLYKYFRLINAVFIIYMLWGIGLGIKKIDILSPMGVINITNLTIFVFIMHRLFRTEKDLEQLKIFFLGSMLARGLFSIIRFIFFGGDPRNSYANYDNLLSVHMSMQDIGDGLIQFIALFYALWVLFISGDRIISRKETLFYWMVASVGLFNIVFSYRRTAWFGLLLALTWLIHNLQFRNKITAVFITIILGATIFTGVAANRFNKNAAKQINQGMFSDLVDKKGDIAIKEGRFGELYMAWQTIKDNLIFGVGPWGKYQFNIKDSSVRSSFVHNSFLFMLLKMGLVGLFLFISIFYSYIHFWLKKRKTISMHARGFAEASFAGFIFFIPHIVGGTPIIEYRHMILIGFCISVPYIIYHIDKSHKAV</sequence>
<evidence type="ECO:0000259" key="6">
    <source>
        <dbReference type="Pfam" id="PF04932"/>
    </source>
</evidence>
<feature type="transmembrane region" description="Helical" evidence="5">
    <location>
        <begin position="294"/>
        <end position="312"/>
    </location>
</feature>
<gene>
    <name evidence="7" type="ORF">C4544_03395</name>
</gene>
<evidence type="ECO:0000256" key="1">
    <source>
        <dbReference type="ARBA" id="ARBA00004141"/>
    </source>
</evidence>
<keyword evidence="2 5" id="KW-0812">Transmembrane</keyword>
<feature type="transmembrane region" description="Helical" evidence="5">
    <location>
        <begin position="500"/>
        <end position="517"/>
    </location>
</feature>
<evidence type="ECO:0000256" key="4">
    <source>
        <dbReference type="ARBA" id="ARBA00023136"/>
    </source>
</evidence>
<feature type="transmembrane region" description="Helical" evidence="5">
    <location>
        <begin position="250"/>
        <end position="269"/>
    </location>
</feature>
<keyword evidence="3 5" id="KW-1133">Transmembrane helix</keyword>
<dbReference type="GO" id="GO:0016874">
    <property type="term" value="F:ligase activity"/>
    <property type="evidence" value="ECO:0007669"/>
    <property type="project" value="UniProtKB-KW"/>
</dbReference>
<feature type="transmembrane region" description="Helical" evidence="5">
    <location>
        <begin position="324"/>
        <end position="340"/>
    </location>
</feature>
<dbReference type="InterPro" id="IPR007016">
    <property type="entry name" value="O-antigen_ligase-rel_domated"/>
</dbReference>
<evidence type="ECO:0000256" key="3">
    <source>
        <dbReference type="ARBA" id="ARBA00022989"/>
    </source>
</evidence>
<feature type="transmembrane region" description="Helical" evidence="5">
    <location>
        <begin position="112"/>
        <end position="128"/>
    </location>
</feature>
<dbReference type="PANTHER" id="PTHR37422:SF17">
    <property type="entry name" value="O-ANTIGEN LIGASE"/>
    <property type="match status" value="1"/>
</dbReference>
<protein>
    <submittedName>
        <fullName evidence="7">O-antigen ligase domain-containing protein</fullName>
    </submittedName>
</protein>
<evidence type="ECO:0000313" key="7">
    <source>
        <dbReference type="EMBL" id="RJO61242.1"/>
    </source>
</evidence>
<evidence type="ECO:0000256" key="2">
    <source>
        <dbReference type="ARBA" id="ARBA00022692"/>
    </source>
</evidence>
<comment type="caution">
    <text evidence="7">The sequence shown here is derived from an EMBL/GenBank/DDBJ whole genome shotgun (WGS) entry which is preliminary data.</text>
</comment>